<evidence type="ECO:0000313" key="3">
    <source>
        <dbReference type="Proteomes" id="UP001152622"/>
    </source>
</evidence>
<dbReference type="OrthoDB" id="411173at2759"/>
<organism evidence="2 3">
    <name type="scientific">Synaphobranchus kaupii</name>
    <name type="common">Kaup's arrowtooth eel</name>
    <dbReference type="NCBI Taxonomy" id="118154"/>
    <lineage>
        <taxon>Eukaryota</taxon>
        <taxon>Metazoa</taxon>
        <taxon>Chordata</taxon>
        <taxon>Craniata</taxon>
        <taxon>Vertebrata</taxon>
        <taxon>Euteleostomi</taxon>
        <taxon>Actinopterygii</taxon>
        <taxon>Neopterygii</taxon>
        <taxon>Teleostei</taxon>
        <taxon>Anguilliformes</taxon>
        <taxon>Synaphobranchidae</taxon>
        <taxon>Synaphobranchus</taxon>
    </lineage>
</organism>
<dbReference type="InterPro" id="IPR043502">
    <property type="entry name" value="DNA/RNA_pol_sf"/>
</dbReference>
<dbReference type="Proteomes" id="UP001152622">
    <property type="component" value="Chromosome 3"/>
</dbReference>
<dbReference type="InterPro" id="IPR000477">
    <property type="entry name" value="RT_dom"/>
</dbReference>
<dbReference type="SUPFAM" id="SSF56672">
    <property type="entry name" value="DNA/RNA polymerases"/>
    <property type="match status" value="1"/>
</dbReference>
<dbReference type="PANTHER" id="PTHR47510">
    <property type="entry name" value="REVERSE TRANSCRIPTASE DOMAIN-CONTAINING PROTEIN"/>
    <property type="match status" value="1"/>
</dbReference>
<gene>
    <name evidence="2" type="ORF">SKAU_G00077990</name>
</gene>
<keyword evidence="3" id="KW-1185">Reference proteome</keyword>
<evidence type="ECO:0000259" key="1">
    <source>
        <dbReference type="PROSITE" id="PS50878"/>
    </source>
</evidence>
<protein>
    <recommendedName>
        <fullName evidence="1">Reverse transcriptase domain-containing protein</fullName>
    </recommendedName>
</protein>
<reference evidence="2" key="1">
    <citation type="journal article" date="2023" name="Science">
        <title>Genome structures resolve the early diversification of teleost fishes.</title>
        <authorList>
            <person name="Parey E."/>
            <person name="Louis A."/>
            <person name="Montfort J."/>
            <person name="Bouchez O."/>
            <person name="Roques C."/>
            <person name="Iampietro C."/>
            <person name="Lluch J."/>
            <person name="Castinel A."/>
            <person name="Donnadieu C."/>
            <person name="Desvignes T."/>
            <person name="Floi Bucao C."/>
            <person name="Jouanno E."/>
            <person name="Wen M."/>
            <person name="Mejri S."/>
            <person name="Dirks R."/>
            <person name="Jansen H."/>
            <person name="Henkel C."/>
            <person name="Chen W.J."/>
            <person name="Zahm M."/>
            <person name="Cabau C."/>
            <person name="Klopp C."/>
            <person name="Thompson A.W."/>
            <person name="Robinson-Rechavi M."/>
            <person name="Braasch I."/>
            <person name="Lecointre G."/>
            <person name="Bobe J."/>
            <person name="Postlethwait J.H."/>
            <person name="Berthelot C."/>
            <person name="Roest Crollius H."/>
            <person name="Guiguen Y."/>
        </authorList>
    </citation>
    <scope>NUCLEOTIDE SEQUENCE</scope>
    <source>
        <strain evidence="2">WJC10195</strain>
    </source>
</reference>
<proteinExistence type="predicted"/>
<sequence>MRRWSLSQAIVPSCLKTSTIILVPKKKNISCLNDYRPVALTPHPMKCFEKAVLPHIVAPLPPGLDPYQFAYRANREGGGGYARLLFVDFSSAFNTILPDRLVPKLLDLGLSHSTCLWIKDFLSDRPQRVRIGPHTSTTLSLSTGSPQGCVLSPLLYSLYTHHFSAAHPSNSIIKFADDTTVVGCISRGDETAYRDEVEQLKFMQAEVPTEVDVSMLIEAGLGCPPQYSAWWGLGCSPEDCQCQQNSLQCHPTARLRSSTAVHQV</sequence>
<dbReference type="PANTHER" id="PTHR47510:SF3">
    <property type="entry name" value="ENDO_EXONUCLEASE_PHOSPHATASE DOMAIN-CONTAINING PROTEIN"/>
    <property type="match status" value="1"/>
</dbReference>
<evidence type="ECO:0000313" key="2">
    <source>
        <dbReference type="EMBL" id="KAJ8367771.1"/>
    </source>
</evidence>
<accession>A0A9Q1J574</accession>
<name>A0A9Q1J574_SYNKA</name>
<comment type="caution">
    <text evidence="2">The sequence shown here is derived from an EMBL/GenBank/DDBJ whole genome shotgun (WGS) entry which is preliminary data.</text>
</comment>
<dbReference type="EMBL" id="JAINUF010000003">
    <property type="protein sequence ID" value="KAJ8367771.1"/>
    <property type="molecule type" value="Genomic_DNA"/>
</dbReference>
<dbReference type="PROSITE" id="PS50878">
    <property type="entry name" value="RT_POL"/>
    <property type="match status" value="1"/>
</dbReference>
<dbReference type="Pfam" id="PF00078">
    <property type="entry name" value="RVT_1"/>
    <property type="match status" value="1"/>
</dbReference>
<dbReference type="AlphaFoldDB" id="A0A9Q1J574"/>
<feature type="domain" description="Reverse transcriptase" evidence="1">
    <location>
        <begin position="4"/>
        <end position="235"/>
    </location>
</feature>